<organism evidence="1 2">
    <name type="scientific">Cellulomonas gelida</name>
    <dbReference type="NCBI Taxonomy" id="1712"/>
    <lineage>
        <taxon>Bacteria</taxon>
        <taxon>Bacillati</taxon>
        <taxon>Actinomycetota</taxon>
        <taxon>Actinomycetes</taxon>
        <taxon>Micrococcales</taxon>
        <taxon>Cellulomonadaceae</taxon>
        <taxon>Cellulomonas</taxon>
    </lineage>
</organism>
<proteinExistence type="predicted"/>
<comment type="caution">
    <text evidence="1">The sequence shown here is derived from an EMBL/GenBank/DDBJ whole genome shotgun (WGS) entry which is preliminary data.</text>
</comment>
<reference evidence="1 2" key="1">
    <citation type="submission" date="2019-06" db="EMBL/GenBank/DDBJ databases">
        <title>Whole genome shotgun sequence of Cellulomonas gelida NBRC 3748.</title>
        <authorList>
            <person name="Hosoyama A."/>
            <person name="Uohara A."/>
            <person name="Ohji S."/>
            <person name="Ichikawa N."/>
        </authorList>
    </citation>
    <scope>NUCLEOTIDE SEQUENCE [LARGE SCALE GENOMIC DNA]</scope>
    <source>
        <strain evidence="1 2">NBRC 3748</strain>
    </source>
</reference>
<name>A0A4Y3KJ26_9CELL</name>
<dbReference type="Proteomes" id="UP000320461">
    <property type="component" value="Unassembled WGS sequence"/>
</dbReference>
<dbReference type="EMBL" id="BJLQ01000014">
    <property type="protein sequence ID" value="GEA84409.1"/>
    <property type="molecule type" value="Genomic_DNA"/>
</dbReference>
<evidence type="ECO:0000313" key="1">
    <source>
        <dbReference type="EMBL" id="GEA84409.1"/>
    </source>
</evidence>
<protein>
    <recommendedName>
        <fullName evidence="3">Regulatory protein RecX</fullName>
    </recommendedName>
</protein>
<evidence type="ECO:0008006" key="3">
    <source>
        <dbReference type="Google" id="ProtNLM"/>
    </source>
</evidence>
<sequence length="81" mass="9598">MKPLDAVRAMVADALGTEPVDRYTAARARAAREKPDRMTFQPVRRARRKTAKRDQRREYVDQLREQGFDAEYLADRYGRRR</sequence>
<keyword evidence="2" id="KW-1185">Reference proteome</keyword>
<evidence type="ECO:0000313" key="2">
    <source>
        <dbReference type="Proteomes" id="UP000320461"/>
    </source>
</evidence>
<accession>A0A4Y3KJ26</accession>
<gene>
    <name evidence="1" type="ORF">CGE01nite_16600</name>
</gene>
<dbReference type="AlphaFoldDB" id="A0A4Y3KJ26"/>
<dbReference type="RefSeq" id="WP_141370208.1">
    <property type="nucleotide sequence ID" value="NZ_BJLQ01000014.1"/>
</dbReference>